<feature type="domain" description="Beta-lactamase-related" evidence="3">
    <location>
        <begin position="26"/>
        <end position="328"/>
    </location>
</feature>
<dbReference type="PANTHER" id="PTHR46825:SF11">
    <property type="entry name" value="PENICILLIN-BINDING PROTEIN 4"/>
    <property type="match status" value="1"/>
</dbReference>
<dbReference type="Pfam" id="PF00144">
    <property type="entry name" value="Beta-lactamase"/>
    <property type="match status" value="1"/>
</dbReference>
<proteinExistence type="predicted"/>
<dbReference type="PANTHER" id="PTHR46825">
    <property type="entry name" value="D-ALANYL-D-ALANINE-CARBOXYPEPTIDASE/ENDOPEPTIDASE AMPH"/>
    <property type="match status" value="1"/>
</dbReference>
<name>A0A172ZHK3_9BACL</name>
<dbReference type="EMBL" id="CP013023">
    <property type="protein sequence ID" value="ANF97068.1"/>
    <property type="molecule type" value="Genomic_DNA"/>
</dbReference>
<dbReference type="KEGG" id="pbv:AR543_14360"/>
<reference evidence="4 5" key="2">
    <citation type="journal article" date="2016" name="Int. J. Syst. Evol. Microbiol.">
        <title>Paenibacillus bovis sp. nov., isolated from raw yak (Bos grunniens) milk.</title>
        <authorList>
            <person name="Gao C."/>
            <person name="Han J."/>
            <person name="Liu Z."/>
            <person name="Xu X."/>
            <person name="Hang F."/>
            <person name="Wu Z."/>
        </authorList>
    </citation>
    <scope>NUCLEOTIDE SEQUENCE [LARGE SCALE GENOMIC DNA]</scope>
    <source>
        <strain evidence="4 5">BD3526</strain>
    </source>
</reference>
<dbReference type="InterPro" id="IPR012338">
    <property type="entry name" value="Beta-lactam/transpept-like"/>
</dbReference>
<dbReference type="STRING" id="1616788.AR543_14360"/>
<dbReference type="OrthoDB" id="9803467at2"/>
<dbReference type="AlphaFoldDB" id="A0A172ZHK3"/>
<sequence>MHNLTQLEEVVNVAVEEIAFSGCIQLYQHGRLLLEVSSEWRNRAEQLPNERHTRFGIASGCKIFTAVAICQLIEQGRLTTETRLQDCLSIPFPHFDPEITLHHLLTHTSGIPDYFDEDVMDNFEELWKDHPVYQMRSLQDFVPLFADQQMKFTPGAQFHYNNAGFIVLGLVVEQQSGIDFTEYVQKHIFDACGMNKSGYFAADRLPPNTALGYIYDKVGSWRTNIFSIPVRGGADGGAYTNGPDMHKFWQGLITHQLIGKEMTERLLSAHVHCNDDEDYYGYGIWMTRRKAQPFKFHLMGYDPGVSFNSSVYEEDGMILIITSNEDQGPYIITEAIESVLYPMHTTEID</sequence>
<comment type="subcellular location">
    <subcellularLocation>
        <location evidence="1">Membrane</location>
    </subcellularLocation>
</comment>
<protein>
    <submittedName>
        <fullName evidence="4">Penicillin-binding protein</fullName>
    </submittedName>
</protein>
<evidence type="ECO:0000256" key="1">
    <source>
        <dbReference type="ARBA" id="ARBA00004370"/>
    </source>
</evidence>
<keyword evidence="5" id="KW-1185">Reference proteome</keyword>
<evidence type="ECO:0000313" key="4">
    <source>
        <dbReference type="EMBL" id="ANF97068.1"/>
    </source>
</evidence>
<dbReference type="GO" id="GO:0016020">
    <property type="term" value="C:membrane"/>
    <property type="evidence" value="ECO:0007669"/>
    <property type="project" value="UniProtKB-SubCell"/>
</dbReference>
<organism evidence="4 5">
    <name type="scientific">Paenibacillus bovis</name>
    <dbReference type="NCBI Taxonomy" id="1616788"/>
    <lineage>
        <taxon>Bacteria</taxon>
        <taxon>Bacillati</taxon>
        <taxon>Bacillota</taxon>
        <taxon>Bacilli</taxon>
        <taxon>Bacillales</taxon>
        <taxon>Paenibacillaceae</taxon>
        <taxon>Paenibacillus</taxon>
    </lineage>
</organism>
<evidence type="ECO:0000256" key="2">
    <source>
        <dbReference type="ARBA" id="ARBA00023136"/>
    </source>
</evidence>
<gene>
    <name evidence="4" type="ORF">AR543_14360</name>
</gene>
<keyword evidence="2" id="KW-0472">Membrane</keyword>
<evidence type="ECO:0000313" key="5">
    <source>
        <dbReference type="Proteomes" id="UP000078148"/>
    </source>
</evidence>
<dbReference type="InterPro" id="IPR050491">
    <property type="entry name" value="AmpC-like"/>
</dbReference>
<dbReference type="Proteomes" id="UP000078148">
    <property type="component" value="Chromosome"/>
</dbReference>
<dbReference type="InterPro" id="IPR001466">
    <property type="entry name" value="Beta-lactam-related"/>
</dbReference>
<accession>A0A172ZHK3</accession>
<dbReference type="RefSeq" id="WP_060535184.1">
    <property type="nucleotide sequence ID" value="NZ_CP013023.1"/>
</dbReference>
<dbReference type="SUPFAM" id="SSF56601">
    <property type="entry name" value="beta-lactamase/transpeptidase-like"/>
    <property type="match status" value="1"/>
</dbReference>
<evidence type="ECO:0000259" key="3">
    <source>
        <dbReference type="Pfam" id="PF00144"/>
    </source>
</evidence>
<reference evidence="5" key="1">
    <citation type="submission" date="2015-10" db="EMBL/GenBank/DDBJ databases">
        <title>Genome of Paenibacillus bovis sp. nov.</title>
        <authorList>
            <person name="Wu Z."/>
            <person name="Gao C."/>
            <person name="Liu Z."/>
            <person name="Zheng H."/>
        </authorList>
    </citation>
    <scope>NUCLEOTIDE SEQUENCE [LARGE SCALE GENOMIC DNA]</scope>
    <source>
        <strain evidence="5">BD3526</strain>
    </source>
</reference>
<dbReference type="Gene3D" id="3.40.710.10">
    <property type="entry name" value="DD-peptidase/beta-lactamase superfamily"/>
    <property type="match status" value="1"/>
</dbReference>